<feature type="compositionally biased region" description="Polar residues" evidence="1">
    <location>
        <begin position="272"/>
        <end position="294"/>
    </location>
</feature>
<evidence type="ECO:0000313" key="2">
    <source>
        <dbReference type="EMBL" id="GAU17238.1"/>
    </source>
</evidence>
<keyword evidence="3" id="KW-1185">Reference proteome</keyword>
<evidence type="ECO:0000256" key="1">
    <source>
        <dbReference type="SAM" id="MobiDB-lite"/>
    </source>
</evidence>
<dbReference type="EMBL" id="DF973168">
    <property type="protein sequence ID" value="GAU17238.1"/>
    <property type="molecule type" value="Genomic_DNA"/>
</dbReference>
<feature type="compositionally biased region" description="Basic residues" evidence="1">
    <location>
        <begin position="330"/>
        <end position="339"/>
    </location>
</feature>
<proteinExistence type="predicted"/>
<evidence type="ECO:0000313" key="3">
    <source>
        <dbReference type="Proteomes" id="UP000242715"/>
    </source>
</evidence>
<sequence>MLRCDVARVKVVTGNKKIIDSSMSVKVKGQRFEIRIIEETGTWDADGRWFGGINKGFGDEISSKASSGGGFSAAAVVEGFSESGSDADVSDSCKVLLETEKRGGARLENDDNLVKQKSTLAVVSERTPHFFGNTVELVEGEVNSATDKGEEPICIELACADSACVGPLLDSNKMTPGDEKSPNEFLGGDVEEHVRPLVGVIGPAQVDSFGHVVPIEKGACEYDMGCKSHGMVRSGPEILRTKKGDLFVFGANHLGPAETSKGGKECRRGGEAQQTTSCDSIENSEDSGTSNNCGRSRRGIPEALNRSKGGKKKKTSTKNINNLPFSMLRKLPRSFHGKRRDSSREGYKKGSGSNQRGEITSGSDPTRILVETNSQQTPVVSENEGISLEVVLLGPGEEGEPSSTQGGGGKT</sequence>
<dbReference type="AlphaFoldDB" id="A0A2Z6MGL4"/>
<accession>A0A2Z6MGL4</accession>
<feature type="compositionally biased region" description="Basic and acidic residues" evidence="1">
    <location>
        <begin position="261"/>
        <end position="270"/>
    </location>
</feature>
<dbReference type="Proteomes" id="UP000242715">
    <property type="component" value="Unassembled WGS sequence"/>
</dbReference>
<organism evidence="2 3">
    <name type="scientific">Trifolium subterraneum</name>
    <name type="common">Subterranean clover</name>
    <dbReference type="NCBI Taxonomy" id="3900"/>
    <lineage>
        <taxon>Eukaryota</taxon>
        <taxon>Viridiplantae</taxon>
        <taxon>Streptophyta</taxon>
        <taxon>Embryophyta</taxon>
        <taxon>Tracheophyta</taxon>
        <taxon>Spermatophyta</taxon>
        <taxon>Magnoliopsida</taxon>
        <taxon>eudicotyledons</taxon>
        <taxon>Gunneridae</taxon>
        <taxon>Pentapetalae</taxon>
        <taxon>rosids</taxon>
        <taxon>fabids</taxon>
        <taxon>Fabales</taxon>
        <taxon>Fabaceae</taxon>
        <taxon>Papilionoideae</taxon>
        <taxon>50 kb inversion clade</taxon>
        <taxon>NPAAA clade</taxon>
        <taxon>Hologalegina</taxon>
        <taxon>IRL clade</taxon>
        <taxon>Trifolieae</taxon>
        <taxon>Trifolium</taxon>
    </lineage>
</organism>
<reference evidence="3" key="1">
    <citation type="journal article" date="2017" name="Front. Plant Sci.">
        <title>Climate Clever Clovers: New Paradigm to Reduce the Environmental Footprint of Ruminants by Breeding Low Methanogenic Forages Utilizing Haplotype Variation.</title>
        <authorList>
            <person name="Kaur P."/>
            <person name="Appels R."/>
            <person name="Bayer P.E."/>
            <person name="Keeble-Gagnere G."/>
            <person name="Wang J."/>
            <person name="Hirakawa H."/>
            <person name="Shirasawa K."/>
            <person name="Vercoe P."/>
            <person name="Stefanova K."/>
            <person name="Durmic Z."/>
            <person name="Nichols P."/>
            <person name="Revell C."/>
            <person name="Isobe S.N."/>
            <person name="Edwards D."/>
            <person name="Erskine W."/>
        </authorList>
    </citation>
    <scope>NUCLEOTIDE SEQUENCE [LARGE SCALE GENOMIC DNA]</scope>
    <source>
        <strain evidence="3">cv. Daliak</strain>
    </source>
</reference>
<feature type="compositionally biased region" description="Polar residues" evidence="1">
    <location>
        <begin position="371"/>
        <end position="380"/>
    </location>
</feature>
<gene>
    <name evidence="2" type="ORF">TSUD_324420</name>
</gene>
<feature type="compositionally biased region" description="Polar residues" evidence="1">
    <location>
        <begin position="351"/>
        <end position="364"/>
    </location>
</feature>
<name>A0A2Z6MGL4_TRISU</name>
<feature type="region of interest" description="Disordered" evidence="1">
    <location>
        <begin position="258"/>
        <end position="411"/>
    </location>
</feature>
<protein>
    <submittedName>
        <fullName evidence="2">Uncharacterized protein</fullName>
    </submittedName>
</protein>